<dbReference type="Gene3D" id="3.30.420.40">
    <property type="match status" value="1"/>
</dbReference>
<dbReference type="SUPFAM" id="SSF53067">
    <property type="entry name" value="Actin-like ATPase domain"/>
    <property type="match status" value="1"/>
</dbReference>
<reference evidence="1 2" key="1">
    <citation type="submission" date="2023-05" db="EMBL/GenBank/DDBJ databases">
        <title>B98-5 Cell Line De Novo Hybrid Assembly: An Optical Mapping Approach.</title>
        <authorList>
            <person name="Kananen K."/>
            <person name="Auerbach J.A."/>
            <person name="Kautto E."/>
            <person name="Blachly J.S."/>
        </authorList>
    </citation>
    <scope>NUCLEOTIDE SEQUENCE [LARGE SCALE GENOMIC DNA]</scope>
    <source>
        <strain evidence="1">B95-8</strain>
        <tissue evidence="1">Cell line</tissue>
    </source>
</reference>
<dbReference type="InterPro" id="IPR043129">
    <property type="entry name" value="ATPase_NBD"/>
</dbReference>
<evidence type="ECO:0000313" key="1">
    <source>
        <dbReference type="EMBL" id="KAK2090521.1"/>
    </source>
</evidence>
<sequence length="122" mass="12911">MESCSIHKTTFNSIMKCDVGIHKDLYANMVLSGGTAMHPGIADMMQKEIATLAASTMIVGSQSTSTQCRSMASSWPHCPPSSRCGLASRSTTSPAPLSSTINASKWTLSRCVALAAWVNSQV</sequence>
<protein>
    <submittedName>
        <fullName evidence="1">Uncharacterized protein</fullName>
    </submittedName>
</protein>
<dbReference type="InterPro" id="IPR004000">
    <property type="entry name" value="Actin"/>
</dbReference>
<organism evidence="1 2">
    <name type="scientific">Saguinus oedipus</name>
    <name type="common">Cotton-top tamarin</name>
    <name type="synonym">Oedipomidas oedipus</name>
    <dbReference type="NCBI Taxonomy" id="9490"/>
    <lineage>
        <taxon>Eukaryota</taxon>
        <taxon>Metazoa</taxon>
        <taxon>Chordata</taxon>
        <taxon>Craniata</taxon>
        <taxon>Vertebrata</taxon>
        <taxon>Euteleostomi</taxon>
        <taxon>Mammalia</taxon>
        <taxon>Eutheria</taxon>
        <taxon>Euarchontoglires</taxon>
        <taxon>Primates</taxon>
        <taxon>Haplorrhini</taxon>
        <taxon>Platyrrhini</taxon>
        <taxon>Cebidae</taxon>
        <taxon>Callitrichinae</taxon>
        <taxon>Saguinus</taxon>
    </lineage>
</organism>
<accession>A0ABQ9U0G7</accession>
<proteinExistence type="predicted"/>
<dbReference type="EMBL" id="JASSZA010000017">
    <property type="protein sequence ID" value="KAK2090521.1"/>
    <property type="molecule type" value="Genomic_DNA"/>
</dbReference>
<name>A0ABQ9U0G7_SAGOE</name>
<dbReference type="PANTHER" id="PTHR11937">
    <property type="entry name" value="ACTIN"/>
    <property type="match status" value="1"/>
</dbReference>
<dbReference type="Pfam" id="PF00022">
    <property type="entry name" value="Actin"/>
    <property type="match status" value="1"/>
</dbReference>
<dbReference type="Proteomes" id="UP001266305">
    <property type="component" value="Unassembled WGS sequence"/>
</dbReference>
<comment type="caution">
    <text evidence="1">The sequence shown here is derived from an EMBL/GenBank/DDBJ whole genome shotgun (WGS) entry which is preliminary data.</text>
</comment>
<gene>
    <name evidence="1" type="ORF">P7K49_031777</name>
</gene>
<keyword evidence="2" id="KW-1185">Reference proteome</keyword>
<evidence type="ECO:0000313" key="2">
    <source>
        <dbReference type="Proteomes" id="UP001266305"/>
    </source>
</evidence>